<proteinExistence type="predicted"/>
<dbReference type="RefSeq" id="WP_206578948.1">
    <property type="nucleotide sequence ID" value="NZ_JAFKCT010000006.1"/>
</dbReference>
<reference evidence="2 3" key="1">
    <citation type="submission" date="2021-03" db="EMBL/GenBank/DDBJ databases">
        <title>novel species isolated from a fishpond in China.</title>
        <authorList>
            <person name="Lu H."/>
            <person name="Cai Z."/>
        </authorList>
    </citation>
    <scope>NUCLEOTIDE SEQUENCE [LARGE SCALE GENOMIC DNA]</scope>
    <source>
        <strain evidence="2 3">H41</strain>
    </source>
</reference>
<gene>
    <name evidence="2" type="ORF">J0A68_14550</name>
</gene>
<evidence type="ECO:0000313" key="3">
    <source>
        <dbReference type="Proteomes" id="UP000664317"/>
    </source>
</evidence>
<dbReference type="InterPro" id="IPR010994">
    <property type="entry name" value="RuvA_2-like"/>
</dbReference>
<dbReference type="InterPro" id="IPR051675">
    <property type="entry name" value="Endo/Exo/Phosphatase_dom_1"/>
</dbReference>
<sequence>MKDRFFYWIKSYLGFSGKESRGFLVLIPFLLLFGLLPDAVRWLKNRQAEDILKQYQSRVDSLQSIHIQLVSSPLPTFNPQDTSKAARNQRQLENLNRIFFSQADSVTLQIVPGIGPSTASRIVKYRQRLGGFHSQRQLLEVYGVNEEMMQAIGEFFEFDSVVFARLPINSATVEQLSAHPYISYSEAKVLVAYRQQHGKFSASEDLASIKIFKTEWIERIKPYLDFGQ</sequence>
<evidence type="ECO:0000256" key="1">
    <source>
        <dbReference type="SAM" id="Phobius"/>
    </source>
</evidence>
<protein>
    <submittedName>
        <fullName evidence="2">Helix-hairpin-helix domain-containing protein</fullName>
    </submittedName>
</protein>
<keyword evidence="1" id="KW-0472">Membrane</keyword>
<accession>A0ABS3C7P8</accession>
<dbReference type="Proteomes" id="UP000664317">
    <property type="component" value="Unassembled WGS sequence"/>
</dbReference>
<name>A0ABS3C7P8_9BACT</name>
<dbReference type="Pfam" id="PF12836">
    <property type="entry name" value="HHH_3"/>
    <property type="match status" value="2"/>
</dbReference>
<dbReference type="PANTHER" id="PTHR21180">
    <property type="entry name" value="ENDONUCLEASE/EXONUCLEASE/PHOSPHATASE FAMILY DOMAIN-CONTAINING PROTEIN 1"/>
    <property type="match status" value="1"/>
</dbReference>
<keyword evidence="1" id="KW-0812">Transmembrane</keyword>
<keyword evidence="3" id="KW-1185">Reference proteome</keyword>
<dbReference type="PANTHER" id="PTHR21180:SF32">
    <property type="entry name" value="ENDONUCLEASE_EXONUCLEASE_PHOSPHATASE FAMILY DOMAIN-CONTAINING PROTEIN 1"/>
    <property type="match status" value="1"/>
</dbReference>
<keyword evidence="1" id="KW-1133">Transmembrane helix</keyword>
<evidence type="ECO:0000313" key="2">
    <source>
        <dbReference type="EMBL" id="MBN7812170.1"/>
    </source>
</evidence>
<dbReference type="EMBL" id="JAFKCT010000006">
    <property type="protein sequence ID" value="MBN7812170.1"/>
    <property type="molecule type" value="Genomic_DNA"/>
</dbReference>
<feature type="transmembrane region" description="Helical" evidence="1">
    <location>
        <begin position="20"/>
        <end position="37"/>
    </location>
</feature>
<comment type="caution">
    <text evidence="2">The sequence shown here is derived from an EMBL/GenBank/DDBJ whole genome shotgun (WGS) entry which is preliminary data.</text>
</comment>
<dbReference type="Gene3D" id="1.10.150.280">
    <property type="entry name" value="AF1531-like domain"/>
    <property type="match status" value="2"/>
</dbReference>
<organism evidence="2 3">
    <name type="scientific">Algoriphagus oliviformis</name>
    <dbReference type="NCBI Taxonomy" id="2811231"/>
    <lineage>
        <taxon>Bacteria</taxon>
        <taxon>Pseudomonadati</taxon>
        <taxon>Bacteroidota</taxon>
        <taxon>Cytophagia</taxon>
        <taxon>Cytophagales</taxon>
        <taxon>Cyclobacteriaceae</taxon>
        <taxon>Algoriphagus</taxon>
    </lineage>
</organism>
<dbReference type="SUPFAM" id="SSF47781">
    <property type="entry name" value="RuvA domain 2-like"/>
    <property type="match status" value="2"/>
</dbReference>